<protein>
    <submittedName>
        <fullName evidence="12">Peptidoglycan synthetase</fullName>
    </submittedName>
</protein>
<keyword evidence="8" id="KW-0961">Cell wall biogenesis/degradation</keyword>
<dbReference type="GO" id="GO:0009252">
    <property type="term" value="P:peptidoglycan biosynthetic process"/>
    <property type="evidence" value="ECO:0007669"/>
    <property type="project" value="UniProtKB-KW"/>
</dbReference>
<dbReference type="SUPFAM" id="SSF51984">
    <property type="entry name" value="MurCD N-terminal domain"/>
    <property type="match status" value="1"/>
</dbReference>
<evidence type="ECO:0000259" key="10">
    <source>
        <dbReference type="Pfam" id="PF02875"/>
    </source>
</evidence>
<keyword evidence="1" id="KW-0436">Ligase</keyword>
<dbReference type="Pfam" id="PF02875">
    <property type="entry name" value="Mur_ligase_C"/>
    <property type="match status" value="1"/>
</dbReference>
<dbReference type="GO" id="GO:0051301">
    <property type="term" value="P:cell division"/>
    <property type="evidence" value="ECO:0007669"/>
    <property type="project" value="UniProtKB-KW"/>
</dbReference>
<gene>
    <name evidence="12" type="ORF">DUE52_19790</name>
</gene>
<evidence type="ECO:0000313" key="13">
    <source>
        <dbReference type="Proteomes" id="UP000253383"/>
    </source>
</evidence>
<evidence type="ECO:0000256" key="1">
    <source>
        <dbReference type="ARBA" id="ARBA00022598"/>
    </source>
</evidence>
<dbReference type="EMBL" id="QOWE01000016">
    <property type="protein sequence ID" value="RCR67960.1"/>
    <property type="molecule type" value="Genomic_DNA"/>
</dbReference>
<evidence type="ECO:0000256" key="6">
    <source>
        <dbReference type="ARBA" id="ARBA00022984"/>
    </source>
</evidence>
<dbReference type="InterPro" id="IPR036615">
    <property type="entry name" value="Mur_ligase_C_dom_sf"/>
</dbReference>
<evidence type="ECO:0000256" key="2">
    <source>
        <dbReference type="ARBA" id="ARBA00022618"/>
    </source>
</evidence>
<dbReference type="PANTHER" id="PTHR43445">
    <property type="entry name" value="UDP-N-ACETYLMURAMATE--L-ALANINE LIGASE-RELATED"/>
    <property type="match status" value="1"/>
</dbReference>
<dbReference type="InterPro" id="IPR000713">
    <property type="entry name" value="Mur_ligase_N"/>
</dbReference>
<feature type="domain" description="Mur ligase central" evidence="11">
    <location>
        <begin position="111"/>
        <end position="287"/>
    </location>
</feature>
<dbReference type="RefSeq" id="WP_114407766.1">
    <property type="nucleotide sequence ID" value="NZ_QOWE01000016.1"/>
</dbReference>
<dbReference type="InterPro" id="IPR004101">
    <property type="entry name" value="Mur_ligase_C"/>
</dbReference>
<feature type="domain" description="Mur ligase C-terminal" evidence="10">
    <location>
        <begin position="311"/>
        <end position="441"/>
    </location>
</feature>
<keyword evidence="2" id="KW-0132">Cell division</keyword>
<name>A0A368JJY0_9BACT</name>
<accession>A0A368JJY0</accession>
<evidence type="ECO:0000256" key="8">
    <source>
        <dbReference type="ARBA" id="ARBA00023316"/>
    </source>
</evidence>
<dbReference type="Pfam" id="PF01225">
    <property type="entry name" value="Mur_ligase"/>
    <property type="match status" value="1"/>
</dbReference>
<dbReference type="GO" id="GO:0071555">
    <property type="term" value="P:cell wall organization"/>
    <property type="evidence" value="ECO:0007669"/>
    <property type="project" value="UniProtKB-KW"/>
</dbReference>
<keyword evidence="7" id="KW-0131">Cell cycle</keyword>
<sequence>MKPLTIHFISIGGSVMHNLAIALHQQGHQITGSDDEIHEPSHARLNQYGLLPEHIGWHPDAIHSGLDAVILGMHARADNPELQKAQELNLPVYSYPEFVYQQSQNKQRVVIAGSHGKTTITAMILHVLHYHKRNFDYLVGAQIEGFETMVKLTTDAPIIIIEGDEYGTSPIDPRPKFLHYHPHMVLISGIAWDHVNLYPTYEQYVHQFELLADAMSKSGTIVFDDTDDMLDVIALKEREDVTRQPYDVHPYRIENGKTVLVSKQHGDIPVLVFGEHNLKNISGALAICDHLAITEEMFYAAIQTFKGASKRLEKVKDDGSSLVFRDFAHAPSKVEATTAAVKAQFPDRRLVACVELHTFSSLNKTFLKQYRDKLDKADVAVIFYSPHTLEIKHLDPIDAAEIATAFDRPDLQVFTDSAALETYLKSLANDQPTVYLFMSSGTFGGLDLKTL</sequence>
<keyword evidence="5" id="KW-0133">Cell shape</keyword>
<keyword evidence="3" id="KW-0547">Nucleotide-binding</keyword>
<organism evidence="12 13">
    <name type="scientific">Larkinella punicea</name>
    <dbReference type="NCBI Taxonomy" id="2315727"/>
    <lineage>
        <taxon>Bacteria</taxon>
        <taxon>Pseudomonadati</taxon>
        <taxon>Bacteroidota</taxon>
        <taxon>Cytophagia</taxon>
        <taxon>Cytophagales</taxon>
        <taxon>Spirosomataceae</taxon>
        <taxon>Larkinella</taxon>
    </lineage>
</organism>
<dbReference type="Pfam" id="PF08245">
    <property type="entry name" value="Mur_ligase_M"/>
    <property type="match status" value="1"/>
</dbReference>
<dbReference type="GO" id="GO:0016881">
    <property type="term" value="F:acid-amino acid ligase activity"/>
    <property type="evidence" value="ECO:0007669"/>
    <property type="project" value="InterPro"/>
</dbReference>
<dbReference type="InterPro" id="IPR013221">
    <property type="entry name" value="Mur_ligase_cen"/>
</dbReference>
<evidence type="ECO:0000313" key="12">
    <source>
        <dbReference type="EMBL" id="RCR67960.1"/>
    </source>
</evidence>
<keyword evidence="13" id="KW-1185">Reference proteome</keyword>
<dbReference type="Proteomes" id="UP000253383">
    <property type="component" value="Unassembled WGS sequence"/>
</dbReference>
<evidence type="ECO:0000259" key="11">
    <source>
        <dbReference type="Pfam" id="PF08245"/>
    </source>
</evidence>
<evidence type="ECO:0000256" key="7">
    <source>
        <dbReference type="ARBA" id="ARBA00023306"/>
    </source>
</evidence>
<dbReference type="SUPFAM" id="SSF53623">
    <property type="entry name" value="MurD-like peptide ligases, catalytic domain"/>
    <property type="match status" value="1"/>
</dbReference>
<dbReference type="GO" id="GO:0005524">
    <property type="term" value="F:ATP binding"/>
    <property type="evidence" value="ECO:0007669"/>
    <property type="project" value="UniProtKB-KW"/>
</dbReference>
<keyword evidence="6" id="KW-0573">Peptidoglycan synthesis</keyword>
<evidence type="ECO:0000256" key="3">
    <source>
        <dbReference type="ARBA" id="ARBA00022741"/>
    </source>
</evidence>
<evidence type="ECO:0000259" key="9">
    <source>
        <dbReference type="Pfam" id="PF01225"/>
    </source>
</evidence>
<dbReference type="GO" id="GO:0008360">
    <property type="term" value="P:regulation of cell shape"/>
    <property type="evidence" value="ECO:0007669"/>
    <property type="project" value="UniProtKB-KW"/>
</dbReference>
<proteinExistence type="predicted"/>
<dbReference type="Gene3D" id="3.40.50.720">
    <property type="entry name" value="NAD(P)-binding Rossmann-like Domain"/>
    <property type="match status" value="1"/>
</dbReference>
<dbReference type="AlphaFoldDB" id="A0A368JJY0"/>
<evidence type="ECO:0000256" key="5">
    <source>
        <dbReference type="ARBA" id="ARBA00022960"/>
    </source>
</evidence>
<comment type="caution">
    <text evidence="12">The sequence shown here is derived from an EMBL/GenBank/DDBJ whole genome shotgun (WGS) entry which is preliminary data.</text>
</comment>
<dbReference type="SUPFAM" id="SSF53244">
    <property type="entry name" value="MurD-like peptide ligases, peptide-binding domain"/>
    <property type="match status" value="1"/>
</dbReference>
<feature type="domain" description="Mur ligase N-terminal catalytic" evidence="9">
    <location>
        <begin position="5"/>
        <end position="103"/>
    </location>
</feature>
<dbReference type="OrthoDB" id="9804126at2"/>
<dbReference type="Gene3D" id="3.90.190.20">
    <property type="entry name" value="Mur ligase, C-terminal domain"/>
    <property type="match status" value="1"/>
</dbReference>
<evidence type="ECO:0000256" key="4">
    <source>
        <dbReference type="ARBA" id="ARBA00022840"/>
    </source>
</evidence>
<reference evidence="12 13" key="1">
    <citation type="submission" date="2018-07" db="EMBL/GenBank/DDBJ databases">
        <title>Genome analysis of Larkinella rosea.</title>
        <authorList>
            <person name="Zhou Z."/>
            <person name="Wang G."/>
        </authorList>
    </citation>
    <scope>NUCLEOTIDE SEQUENCE [LARGE SCALE GENOMIC DNA]</scope>
    <source>
        <strain evidence="13">zzj9</strain>
    </source>
</reference>
<dbReference type="PANTHER" id="PTHR43445:SF5">
    <property type="entry name" value="UDP-N-ACETYLMURAMATE--L-ALANYL-GAMMA-D-GLUTAMYL-MESO-2,6-DIAMINOHEPTANDIOATE LIGASE"/>
    <property type="match status" value="1"/>
</dbReference>
<dbReference type="Gene3D" id="3.40.1190.10">
    <property type="entry name" value="Mur-like, catalytic domain"/>
    <property type="match status" value="1"/>
</dbReference>
<keyword evidence="4" id="KW-0067">ATP-binding</keyword>
<dbReference type="InterPro" id="IPR050061">
    <property type="entry name" value="MurCDEF_pg_biosynth"/>
</dbReference>
<dbReference type="InterPro" id="IPR036565">
    <property type="entry name" value="Mur-like_cat_sf"/>
</dbReference>